<dbReference type="RefSeq" id="WP_254289618.1">
    <property type="nucleotide sequence ID" value="NZ_JAMLDY010000014.1"/>
</dbReference>
<protein>
    <submittedName>
        <fullName evidence="2">Uncharacterized protein</fullName>
    </submittedName>
</protein>
<gene>
    <name evidence="2" type="ORF">M9979_12120</name>
</gene>
<comment type="caution">
    <text evidence="2">The sequence shown here is derived from an EMBL/GenBank/DDBJ whole genome shotgun (WGS) entry which is preliminary data.</text>
</comment>
<organism evidence="2 3">
    <name type="scientific">Sphingomonas liriopis</name>
    <dbReference type="NCBI Taxonomy" id="2949094"/>
    <lineage>
        <taxon>Bacteria</taxon>
        <taxon>Pseudomonadati</taxon>
        <taxon>Pseudomonadota</taxon>
        <taxon>Alphaproteobacteria</taxon>
        <taxon>Sphingomonadales</taxon>
        <taxon>Sphingomonadaceae</taxon>
        <taxon>Sphingomonas</taxon>
    </lineage>
</organism>
<name>A0A9X2HY99_9SPHN</name>
<feature type="region of interest" description="Disordered" evidence="1">
    <location>
        <begin position="1"/>
        <end position="39"/>
    </location>
</feature>
<evidence type="ECO:0000256" key="1">
    <source>
        <dbReference type="SAM" id="MobiDB-lite"/>
    </source>
</evidence>
<accession>A0A9X2HY99</accession>
<sequence>MSRLQGSSFGVQNEAQDSNNRLRQRLDEGDRARSRAKREDVVIEDPRRLFLRSPNGTYFGITVSDAGVLTATNMGSNPL</sequence>
<dbReference type="EMBL" id="JAMLDY010000014">
    <property type="protein sequence ID" value="MCP3735619.1"/>
    <property type="molecule type" value="Genomic_DNA"/>
</dbReference>
<evidence type="ECO:0000313" key="2">
    <source>
        <dbReference type="EMBL" id="MCP3735619.1"/>
    </source>
</evidence>
<feature type="compositionally biased region" description="Basic and acidic residues" evidence="1">
    <location>
        <begin position="24"/>
        <end position="39"/>
    </location>
</feature>
<keyword evidence="3" id="KW-1185">Reference proteome</keyword>
<proteinExistence type="predicted"/>
<feature type="compositionally biased region" description="Polar residues" evidence="1">
    <location>
        <begin position="1"/>
        <end position="21"/>
    </location>
</feature>
<reference evidence="2" key="1">
    <citation type="submission" date="2022-05" db="EMBL/GenBank/DDBJ databases">
        <title>Sphingomonas sp. strain RP10 Genome sequencing and assembly.</title>
        <authorList>
            <person name="Kim I."/>
        </authorList>
    </citation>
    <scope>NUCLEOTIDE SEQUENCE</scope>
    <source>
        <strain evidence="2">RP10</strain>
    </source>
</reference>
<evidence type="ECO:0000313" key="3">
    <source>
        <dbReference type="Proteomes" id="UP001139486"/>
    </source>
</evidence>
<dbReference type="AlphaFoldDB" id="A0A9X2HY99"/>
<dbReference type="Proteomes" id="UP001139486">
    <property type="component" value="Unassembled WGS sequence"/>
</dbReference>